<evidence type="ECO:0008006" key="3">
    <source>
        <dbReference type="Google" id="ProtNLM"/>
    </source>
</evidence>
<comment type="caution">
    <text evidence="1">The sequence shown here is derived from an EMBL/GenBank/DDBJ whole genome shotgun (WGS) entry which is preliminary data.</text>
</comment>
<protein>
    <recommendedName>
        <fullName evidence="3">Transposase</fullName>
    </recommendedName>
</protein>
<gene>
    <name evidence="1" type="ORF">H9850_08760</name>
</gene>
<reference evidence="1" key="1">
    <citation type="journal article" date="2021" name="PeerJ">
        <title>Extensive microbial diversity within the chicken gut microbiome revealed by metagenomics and culture.</title>
        <authorList>
            <person name="Gilroy R."/>
            <person name="Ravi A."/>
            <person name="Getino M."/>
            <person name="Pursley I."/>
            <person name="Horton D.L."/>
            <person name="Alikhan N.F."/>
            <person name="Baker D."/>
            <person name="Gharbi K."/>
            <person name="Hall N."/>
            <person name="Watson M."/>
            <person name="Adriaenssens E.M."/>
            <person name="Foster-Nyarko E."/>
            <person name="Jarju S."/>
            <person name="Secka A."/>
            <person name="Antonio M."/>
            <person name="Oren A."/>
            <person name="Chaudhuri R.R."/>
            <person name="La Ragione R."/>
            <person name="Hildebrand F."/>
            <person name="Pallen M.J."/>
        </authorList>
    </citation>
    <scope>NUCLEOTIDE SEQUENCE</scope>
    <source>
        <strain evidence="1">USASDec5-558</strain>
    </source>
</reference>
<reference evidence="1" key="2">
    <citation type="submission" date="2021-04" db="EMBL/GenBank/DDBJ databases">
        <authorList>
            <person name="Gilroy R."/>
        </authorList>
    </citation>
    <scope>NUCLEOTIDE SEQUENCE</scope>
    <source>
        <strain evidence="1">USASDec5-558</strain>
    </source>
</reference>
<proteinExistence type="predicted"/>
<sequence length="168" mass="19465">MSSRGIYPNFRQVSEDEFAKRCHTKLKGPPTGKMLLPAIYLIAEDTTPPPGTTCSCGMKLTRRNVIKHGTCRTNLVDYDPDENRPIRCSLLQQRWRCRNCNKTHITTPLFKHPRHEATKRAVRTVERLLRNNELSYQEISRRTGLDTKIVSDIDRESVQNEIDLENED</sequence>
<dbReference type="AlphaFoldDB" id="A0A9D1WEE2"/>
<name>A0A9D1WEE2_9GAMM</name>
<evidence type="ECO:0000313" key="2">
    <source>
        <dbReference type="Proteomes" id="UP000886829"/>
    </source>
</evidence>
<dbReference type="EMBL" id="DXEV01000171">
    <property type="protein sequence ID" value="HIX57543.1"/>
    <property type="molecule type" value="Genomic_DNA"/>
</dbReference>
<accession>A0A9D1WEE2</accession>
<evidence type="ECO:0000313" key="1">
    <source>
        <dbReference type="EMBL" id="HIX57543.1"/>
    </source>
</evidence>
<dbReference type="Proteomes" id="UP000886829">
    <property type="component" value="Unassembled WGS sequence"/>
</dbReference>
<organism evidence="1 2">
    <name type="scientific">Candidatus Anaerobiospirillum pullistercoris</name>
    <dbReference type="NCBI Taxonomy" id="2838452"/>
    <lineage>
        <taxon>Bacteria</taxon>
        <taxon>Pseudomonadati</taxon>
        <taxon>Pseudomonadota</taxon>
        <taxon>Gammaproteobacteria</taxon>
        <taxon>Aeromonadales</taxon>
        <taxon>Succinivibrionaceae</taxon>
        <taxon>Anaerobiospirillum</taxon>
    </lineage>
</organism>